<evidence type="ECO:0000313" key="9">
    <source>
        <dbReference type="EMBL" id="MFM2484664.1"/>
    </source>
</evidence>
<dbReference type="EC" id="2.7.6.3" evidence="2"/>
<dbReference type="InterPro" id="IPR000550">
    <property type="entry name" value="Hppk"/>
</dbReference>
<dbReference type="Proteomes" id="UP001629953">
    <property type="component" value="Unassembled WGS sequence"/>
</dbReference>
<keyword evidence="6" id="KW-0067">ATP-binding</keyword>
<dbReference type="RefSeq" id="WP_408622850.1">
    <property type="nucleotide sequence ID" value="NZ_JBEQCT010000002.1"/>
</dbReference>
<gene>
    <name evidence="9" type="primary">folK</name>
    <name evidence="9" type="ORF">ABUE30_06225</name>
</gene>
<comment type="pathway">
    <text evidence="1">Cofactor biosynthesis; tetrahydrofolate biosynthesis; 2-amino-4-hydroxy-6-hydroxymethyl-7,8-dihydropteridine diphosphate from 7,8-dihydroneopterin triphosphate: step 4/4.</text>
</comment>
<keyword evidence="7" id="KW-0289">Folate biosynthesis</keyword>
<comment type="caution">
    <text evidence="9">The sequence shown here is derived from an EMBL/GenBank/DDBJ whole genome shotgun (WGS) entry which is preliminary data.</text>
</comment>
<accession>A0ABW9G5I6</accession>
<dbReference type="Pfam" id="PF01288">
    <property type="entry name" value="HPPK"/>
    <property type="match status" value="1"/>
</dbReference>
<sequence>MAQVYVGIGSNIDREFSIAKGIGLIEELIAHVRCSPVYQSKALGFNGPDFYNLVGAFETSLTLTVLAEQLRFIEYRCGRPKQAHKCSSRMLDIDLLLYDDVICDTPCVLPRPEICMNAFVLRPLAELAGDKRHPITGVSLQQMWLQLAPNNSSPLTRVDDSFLTQMSDAYDHPTRNYPLPHSGVY</sequence>
<dbReference type="SUPFAM" id="SSF55083">
    <property type="entry name" value="6-hydroxymethyl-7,8-dihydropterin pyrophosphokinase, HPPK"/>
    <property type="match status" value="1"/>
</dbReference>
<keyword evidence="5" id="KW-0418">Kinase</keyword>
<evidence type="ECO:0000256" key="2">
    <source>
        <dbReference type="ARBA" id="ARBA00013253"/>
    </source>
</evidence>
<evidence type="ECO:0000256" key="7">
    <source>
        <dbReference type="ARBA" id="ARBA00022909"/>
    </source>
</evidence>
<dbReference type="PANTHER" id="PTHR43071:SF2">
    <property type="entry name" value="2-AMINO-4-HYDROXY-6-HYDROXYMETHYLDIHYDROPTERIDINE PYROPHOSPHOKINASE"/>
    <property type="match status" value="1"/>
</dbReference>
<evidence type="ECO:0000256" key="5">
    <source>
        <dbReference type="ARBA" id="ARBA00022777"/>
    </source>
</evidence>
<evidence type="ECO:0000256" key="3">
    <source>
        <dbReference type="ARBA" id="ARBA00022679"/>
    </source>
</evidence>
<dbReference type="PANTHER" id="PTHR43071">
    <property type="entry name" value="2-AMINO-4-HYDROXY-6-HYDROXYMETHYLDIHYDROPTERIDINE PYROPHOSPHOKINASE"/>
    <property type="match status" value="1"/>
</dbReference>
<keyword evidence="3 9" id="KW-0808">Transferase</keyword>
<dbReference type="EMBL" id="JBEQCT010000002">
    <property type="protein sequence ID" value="MFM2484664.1"/>
    <property type="molecule type" value="Genomic_DNA"/>
</dbReference>
<name>A0ABW9G5I6_9GAMM</name>
<protein>
    <recommendedName>
        <fullName evidence="2">2-amino-4-hydroxy-6-hydroxymethyldihydropteridine diphosphokinase</fullName>
        <ecNumber evidence="2">2.7.6.3</ecNumber>
    </recommendedName>
</protein>
<keyword evidence="10" id="KW-1185">Reference proteome</keyword>
<evidence type="ECO:0000256" key="4">
    <source>
        <dbReference type="ARBA" id="ARBA00022741"/>
    </source>
</evidence>
<evidence type="ECO:0000313" key="10">
    <source>
        <dbReference type="Proteomes" id="UP001629953"/>
    </source>
</evidence>
<dbReference type="GO" id="GO:0003848">
    <property type="term" value="F:2-amino-4-hydroxy-6-hydroxymethyldihydropteridine diphosphokinase activity"/>
    <property type="evidence" value="ECO:0007669"/>
    <property type="project" value="UniProtKB-EC"/>
</dbReference>
<evidence type="ECO:0000256" key="1">
    <source>
        <dbReference type="ARBA" id="ARBA00005051"/>
    </source>
</evidence>
<proteinExistence type="predicted"/>
<evidence type="ECO:0000256" key="6">
    <source>
        <dbReference type="ARBA" id="ARBA00022840"/>
    </source>
</evidence>
<feature type="domain" description="7,8-dihydro-6-hydroxymethylpterin-pyrophosphokinase" evidence="8">
    <location>
        <begin position="5"/>
        <end position="128"/>
    </location>
</feature>
<dbReference type="Gene3D" id="3.30.70.560">
    <property type="entry name" value="7,8-Dihydro-6-hydroxymethylpterin-pyrophosphokinase HPPK"/>
    <property type="match status" value="1"/>
</dbReference>
<keyword evidence="4" id="KW-0547">Nucleotide-binding</keyword>
<evidence type="ECO:0000259" key="8">
    <source>
        <dbReference type="Pfam" id="PF01288"/>
    </source>
</evidence>
<dbReference type="InterPro" id="IPR035907">
    <property type="entry name" value="Hppk_sf"/>
</dbReference>
<dbReference type="NCBIfam" id="TIGR01498">
    <property type="entry name" value="folK"/>
    <property type="match status" value="1"/>
</dbReference>
<organism evidence="9 10">
    <name type="scientific">Celerinatantimonas yamalensis</name>
    <dbReference type="NCBI Taxonomy" id="559956"/>
    <lineage>
        <taxon>Bacteria</taxon>
        <taxon>Pseudomonadati</taxon>
        <taxon>Pseudomonadota</taxon>
        <taxon>Gammaproteobacteria</taxon>
        <taxon>Celerinatantimonadaceae</taxon>
        <taxon>Celerinatantimonas</taxon>
    </lineage>
</organism>
<reference evidence="9 10" key="1">
    <citation type="journal article" date="2013" name="Int. J. Syst. Evol. Microbiol.">
        <title>Celerinatantimonas yamalensis sp. nov., a cold-adapted diazotrophic bacterium from a cold permafrost brine.</title>
        <authorList>
            <person name="Shcherbakova V."/>
            <person name="Chuvilskaya N."/>
            <person name="Rivkina E."/>
            <person name="Demidov N."/>
            <person name="Uchaeva V."/>
            <person name="Suetin S."/>
            <person name="Suzina N."/>
            <person name="Gilichinsky D."/>
        </authorList>
    </citation>
    <scope>NUCLEOTIDE SEQUENCE [LARGE SCALE GENOMIC DNA]</scope>
    <source>
        <strain evidence="9 10">C7</strain>
    </source>
</reference>